<dbReference type="RefSeq" id="WP_115999418.1">
    <property type="nucleotide sequence ID" value="NZ_QUOV01000001.1"/>
</dbReference>
<dbReference type="Proteomes" id="UP000256999">
    <property type="component" value="Unassembled WGS sequence"/>
</dbReference>
<evidence type="ECO:0000313" key="3">
    <source>
        <dbReference type="Proteomes" id="UP000256999"/>
    </source>
</evidence>
<protein>
    <submittedName>
        <fullName evidence="2">Glutaredoxin</fullName>
    </submittedName>
</protein>
<comment type="caution">
    <text evidence="2">The sequence shown here is derived from an EMBL/GenBank/DDBJ whole genome shotgun (WGS) entry which is preliminary data.</text>
</comment>
<feature type="domain" description="GST N-terminal" evidence="1">
    <location>
        <begin position="39"/>
        <end position="125"/>
    </location>
</feature>
<evidence type="ECO:0000259" key="1">
    <source>
        <dbReference type="PROSITE" id="PS50404"/>
    </source>
</evidence>
<organism evidence="2 3">
    <name type="scientific">Thalassotalea euphylliae</name>
    <dbReference type="NCBI Taxonomy" id="1655234"/>
    <lineage>
        <taxon>Bacteria</taxon>
        <taxon>Pseudomonadati</taxon>
        <taxon>Pseudomonadota</taxon>
        <taxon>Gammaproteobacteria</taxon>
        <taxon>Alteromonadales</taxon>
        <taxon>Colwelliaceae</taxon>
        <taxon>Thalassotalea</taxon>
    </lineage>
</organism>
<name>A0A3E0UG59_9GAMM</name>
<proteinExistence type="predicted"/>
<dbReference type="InterPro" id="IPR004045">
    <property type="entry name" value="Glutathione_S-Trfase_N"/>
</dbReference>
<gene>
    <name evidence="2" type="ORF">DXX92_04895</name>
</gene>
<dbReference type="PROSITE" id="PS50404">
    <property type="entry name" value="GST_NTER"/>
    <property type="match status" value="1"/>
</dbReference>
<evidence type="ECO:0000313" key="2">
    <source>
        <dbReference type="EMBL" id="REL34742.1"/>
    </source>
</evidence>
<sequence>MKLLRWLVGRIVILVNFLTQPKSPKLTAQRQQEIAELTKHLSLYHLPTCPFCVKVRRAMKREGIELPLMNIKDNNYAVREELINGGGKPTVPCLKITDAGENKVEWLYESDDIIAYLQKTVQQGAQQAAKAA</sequence>
<dbReference type="InterPro" id="IPR036249">
    <property type="entry name" value="Thioredoxin-like_sf"/>
</dbReference>
<dbReference type="AlphaFoldDB" id="A0A3E0UG59"/>
<dbReference type="OrthoDB" id="9793736at2"/>
<dbReference type="SUPFAM" id="SSF52833">
    <property type="entry name" value="Thioredoxin-like"/>
    <property type="match status" value="1"/>
</dbReference>
<dbReference type="EMBL" id="QUOV01000001">
    <property type="protein sequence ID" value="REL34742.1"/>
    <property type="molecule type" value="Genomic_DNA"/>
</dbReference>
<dbReference type="Pfam" id="PF00462">
    <property type="entry name" value="Glutaredoxin"/>
    <property type="match status" value="1"/>
</dbReference>
<dbReference type="Gene3D" id="3.40.30.10">
    <property type="entry name" value="Glutaredoxin"/>
    <property type="match status" value="1"/>
</dbReference>
<dbReference type="InterPro" id="IPR002109">
    <property type="entry name" value="Glutaredoxin"/>
</dbReference>
<accession>A0A3E0UG59</accession>
<reference evidence="2 3" key="1">
    <citation type="submission" date="2018-08" db="EMBL/GenBank/DDBJ databases">
        <title>Thalassotalea euphylliae genome.</title>
        <authorList>
            <person name="Summers S."/>
            <person name="Rice S.A."/>
            <person name="Freckelton M.L."/>
            <person name="Nedved B.T."/>
            <person name="Hadfield M.G."/>
        </authorList>
    </citation>
    <scope>NUCLEOTIDE SEQUENCE [LARGE SCALE GENOMIC DNA]</scope>
    <source>
        <strain evidence="2 3">H2</strain>
    </source>
</reference>
<dbReference type="PROSITE" id="PS51354">
    <property type="entry name" value="GLUTAREDOXIN_2"/>
    <property type="match status" value="1"/>
</dbReference>